<dbReference type="Pfam" id="PF13518">
    <property type="entry name" value="HTH_28"/>
    <property type="match status" value="2"/>
</dbReference>
<dbReference type="RefSeq" id="WP_101954778.1">
    <property type="nucleotide sequence ID" value="NZ_PKHE01000033.1"/>
</dbReference>
<feature type="region of interest" description="Disordered" evidence="2">
    <location>
        <begin position="175"/>
        <end position="195"/>
    </location>
</feature>
<feature type="domain" description="Insertion element IS150 protein InsJ-like helix-turn-helix" evidence="3">
    <location>
        <begin position="66"/>
        <end position="118"/>
    </location>
</feature>
<feature type="domain" description="Insertion element IS150 protein InsJ-like helix-turn-helix" evidence="3">
    <location>
        <begin position="8"/>
        <end position="59"/>
    </location>
</feature>
<evidence type="ECO:0000313" key="5">
    <source>
        <dbReference type="Proteomes" id="UP000234384"/>
    </source>
</evidence>
<dbReference type="GO" id="GO:0043565">
    <property type="term" value="F:sequence-specific DNA binding"/>
    <property type="evidence" value="ECO:0007669"/>
    <property type="project" value="InterPro"/>
</dbReference>
<dbReference type="EMBL" id="PKHE01000033">
    <property type="protein sequence ID" value="PKY87166.1"/>
    <property type="molecule type" value="Genomic_DNA"/>
</dbReference>
<gene>
    <name evidence="4" type="ORF">CYJ57_07650</name>
</gene>
<evidence type="ECO:0000259" key="3">
    <source>
        <dbReference type="Pfam" id="PF13518"/>
    </source>
</evidence>
<feature type="compositionally biased region" description="Polar residues" evidence="2">
    <location>
        <begin position="121"/>
        <end position="134"/>
    </location>
</feature>
<sequence length="195" mass="22805">MAKYRLEFKMKVVAEYLSGTISLRSLAKKYQFKSTIQIRTWINAYQTLGIEGLKRSRKSNSYSVEFKLKAITLYEASEKSYQDVANELGLNNPSLIARWRQEYHNQGVEGLSRKRGRPPMSRNNQSKNKNQMDSQPLKITDLERANKRIKELEYELKMQTIKNEYLEMLRSLRLQKATKTKQESSTSSVNKKDLP</sequence>
<comment type="caution">
    <text evidence="4">The sequence shown here is derived from an EMBL/GenBank/DDBJ whole genome shotgun (WGS) entry which is preliminary data.</text>
</comment>
<dbReference type="InterPro" id="IPR055247">
    <property type="entry name" value="InsJ-like_HTH"/>
</dbReference>
<dbReference type="SUPFAM" id="SSF46689">
    <property type="entry name" value="Homeodomain-like"/>
    <property type="match status" value="1"/>
</dbReference>
<dbReference type="SUPFAM" id="SSF48295">
    <property type="entry name" value="TrpR-like"/>
    <property type="match status" value="1"/>
</dbReference>
<dbReference type="InterPro" id="IPR009057">
    <property type="entry name" value="Homeodomain-like_sf"/>
</dbReference>
<dbReference type="OrthoDB" id="9781005at2"/>
<name>A0A2I1JUW1_9LACT</name>
<dbReference type="PANTHER" id="PTHR33795">
    <property type="entry name" value="INSERTION ELEMENT IS150 PROTEIN INSJ"/>
    <property type="match status" value="1"/>
</dbReference>
<dbReference type="InterPro" id="IPR010921">
    <property type="entry name" value="Trp_repressor/repl_initiator"/>
</dbReference>
<dbReference type="PANTHER" id="PTHR33795:SF1">
    <property type="entry name" value="INSERTION ELEMENT IS150 PROTEIN INSJ"/>
    <property type="match status" value="1"/>
</dbReference>
<dbReference type="InterPro" id="IPR036388">
    <property type="entry name" value="WH-like_DNA-bd_sf"/>
</dbReference>
<reference evidence="4 5" key="1">
    <citation type="submission" date="2017-12" db="EMBL/GenBank/DDBJ databases">
        <title>Phylogenetic diversity of female urinary microbiome.</title>
        <authorList>
            <person name="Thomas-White K."/>
            <person name="Wolfe A.J."/>
        </authorList>
    </citation>
    <scope>NUCLEOTIDE SEQUENCE [LARGE SCALE GENOMIC DNA]</scope>
    <source>
        <strain evidence="4 5">UMB0898</strain>
    </source>
</reference>
<dbReference type="AlphaFoldDB" id="A0A2I1JUW1"/>
<proteinExistence type="inferred from homology"/>
<dbReference type="Gene3D" id="1.10.10.60">
    <property type="entry name" value="Homeodomain-like"/>
    <property type="match status" value="1"/>
</dbReference>
<protein>
    <submittedName>
        <fullName evidence="4">Transposase</fullName>
    </submittedName>
</protein>
<feature type="region of interest" description="Disordered" evidence="2">
    <location>
        <begin position="107"/>
        <end position="139"/>
    </location>
</feature>
<dbReference type="Proteomes" id="UP000234384">
    <property type="component" value="Unassembled WGS sequence"/>
</dbReference>
<evidence type="ECO:0000256" key="1">
    <source>
        <dbReference type="ARBA" id="ARBA00038232"/>
    </source>
</evidence>
<dbReference type="InterPro" id="IPR052057">
    <property type="entry name" value="IS150/IS1296_orfA-like"/>
</dbReference>
<organism evidence="4 5">
    <name type="scientific">Falseniella ignava</name>
    <dbReference type="NCBI Taxonomy" id="137730"/>
    <lineage>
        <taxon>Bacteria</taxon>
        <taxon>Bacillati</taxon>
        <taxon>Bacillota</taxon>
        <taxon>Bacilli</taxon>
        <taxon>Lactobacillales</taxon>
        <taxon>Aerococcaceae</taxon>
        <taxon>Falseniella</taxon>
    </lineage>
</organism>
<evidence type="ECO:0000256" key="2">
    <source>
        <dbReference type="SAM" id="MobiDB-lite"/>
    </source>
</evidence>
<accession>A0A2I1JUW1</accession>
<evidence type="ECO:0000313" key="4">
    <source>
        <dbReference type="EMBL" id="PKY87166.1"/>
    </source>
</evidence>
<comment type="similarity">
    <text evidence="1">Belongs to the IS150/IS1296 orfA family.</text>
</comment>
<dbReference type="Gene3D" id="1.10.10.10">
    <property type="entry name" value="Winged helix-like DNA-binding domain superfamily/Winged helix DNA-binding domain"/>
    <property type="match status" value="1"/>
</dbReference>